<gene>
    <name evidence="1" type="ORF">M9H77_04931</name>
</gene>
<reference evidence="2" key="1">
    <citation type="journal article" date="2023" name="Nat. Plants">
        <title>Single-cell RNA sequencing provides a high-resolution roadmap for understanding the multicellular compartmentation of specialized metabolism.</title>
        <authorList>
            <person name="Sun S."/>
            <person name="Shen X."/>
            <person name="Li Y."/>
            <person name="Li Y."/>
            <person name="Wang S."/>
            <person name="Li R."/>
            <person name="Zhang H."/>
            <person name="Shen G."/>
            <person name="Guo B."/>
            <person name="Wei J."/>
            <person name="Xu J."/>
            <person name="St-Pierre B."/>
            <person name="Chen S."/>
            <person name="Sun C."/>
        </authorList>
    </citation>
    <scope>NUCLEOTIDE SEQUENCE [LARGE SCALE GENOMIC DNA]</scope>
</reference>
<evidence type="ECO:0000313" key="1">
    <source>
        <dbReference type="EMBL" id="KAI5683703.1"/>
    </source>
</evidence>
<comment type="caution">
    <text evidence="1">The sequence shown here is derived from an EMBL/GenBank/DDBJ whole genome shotgun (WGS) entry which is preliminary data.</text>
</comment>
<dbReference type="EMBL" id="CM044701">
    <property type="protein sequence ID" value="KAI5683703.1"/>
    <property type="molecule type" value="Genomic_DNA"/>
</dbReference>
<sequence length="127" mass="14542">MDPLATEVSLVSFYEEKKYDGKHPSSIEDQRFINWVMGGNYAPVTWKTMCPSKEQEGLGLRDTRSWNDTFLTKILGNVHAKKDTLWYRWIHLVYVKSGLMWDLQVKKAIEAGGSIPKAIGRVPSCHL</sequence>
<organism evidence="1 2">
    <name type="scientific">Catharanthus roseus</name>
    <name type="common">Madagascar periwinkle</name>
    <name type="synonym">Vinca rosea</name>
    <dbReference type="NCBI Taxonomy" id="4058"/>
    <lineage>
        <taxon>Eukaryota</taxon>
        <taxon>Viridiplantae</taxon>
        <taxon>Streptophyta</taxon>
        <taxon>Embryophyta</taxon>
        <taxon>Tracheophyta</taxon>
        <taxon>Spermatophyta</taxon>
        <taxon>Magnoliopsida</taxon>
        <taxon>eudicotyledons</taxon>
        <taxon>Gunneridae</taxon>
        <taxon>Pentapetalae</taxon>
        <taxon>asterids</taxon>
        <taxon>lamiids</taxon>
        <taxon>Gentianales</taxon>
        <taxon>Apocynaceae</taxon>
        <taxon>Rauvolfioideae</taxon>
        <taxon>Vinceae</taxon>
        <taxon>Catharanthinae</taxon>
        <taxon>Catharanthus</taxon>
    </lineage>
</organism>
<name>A0ACC0CFW9_CATRO</name>
<dbReference type="Proteomes" id="UP001060085">
    <property type="component" value="Linkage Group LG01"/>
</dbReference>
<protein>
    <submittedName>
        <fullName evidence="1">Uncharacterized protein</fullName>
    </submittedName>
</protein>
<keyword evidence="2" id="KW-1185">Reference proteome</keyword>
<proteinExistence type="predicted"/>
<accession>A0ACC0CFW9</accession>
<evidence type="ECO:0000313" key="2">
    <source>
        <dbReference type="Proteomes" id="UP001060085"/>
    </source>
</evidence>